<dbReference type="AlphaFoldDB" id="A0A087W172"/>
<evidence type="ECO:0000313" key="12">
    <source>
        <dbReference type="Proteomes" id="UP000017246"/>
    </source>
</evidence>
<dbReference type="GO" id="GO:0032154">
    <property type="term" value="C:cleavage furrow"/>
    <property type="evidence" value="ECO:0007669"/>
    <property type="project" value="UniProtKB-SubCell"/>
</dbReference>
<evidence type="ECO:0000256" key="2">
    <source>
        <dbReference type="ARBA" id="ARBA00022618"/>
    </source>
</evidence>
<dbReference type="GO" id="GO:0005525">
    <property type="term" value="F:GTP binding"/>
    <property type="evidence" value="ECO:0007669"/>
    <property type="project" value="UniProtKB-KW"/>
</dbReference>
<evidence type="ECO:0000256" key="6">
    <source>
        <dbReference type="ARBA" id="ARBA00023306"/>
    </source>
</evidence>
<dbReference type="EMBL" id="LN902844">
    <property type="protein sequence ID" value="CDI98245.1"/>
    <property type="molecule type" value="Genomic_DNA"/>
</dbReference>
<dbReference type="PROSITE" id="PS51719">
    <property type="entry name" value="G_SEPTIN"/>
    <property type="match status" value="1"/>
</dbReference>
<keyword evidence="2" id="KW-0132">Cell division</keyword>
<accession>A0A087W172</accession>
<keyword evidence="4 8" id="KW-0175">Coiled coil</keyword>
<sequence length="491" mass="55934">MTTSAGRRGNFFGKENITTLDAPKSSVKDAINDRTSKYDQENLLNGLKNGSTNSIPDSYVGYSNIPNHAFRRAVRQGFDFNLMVVGETGLGKSTFINTLFLTDVYGPDYPGPSMKAKGAVKVRSTTVLLQEDGVTLRLSIIDTPGFGECVDNSECWKPIVDYIDARFDDYMTAEGRVSRDSRKIADTRVHACLYFLAPTGHRLKSLDVECLKRIQDKVNVIPIIGKADCLTPDECKEFKKNILADLQHHQIGIYDFVEGDKTNGETKTDSERSRMRGLRDRIPFAVVGANTYITNTAGNRVRARIYPWGTVEVENVEHNDFAVLSYYLIQLQMQNLREVTHRQHYENYRAAKLSGIAQDSNFKTHDGQDPMILMDAEKREHEQKLRKMEADMEAVFAQKVAEKSQKQREFEADLLRRAEQMREQLRQEEAAHEMERRAFEEQKARWEEAWREWDIGADLGHSTAGGGLGERVLSEVIKERSKTEKKRKGLF</sequence>
<keyword evidence="5 7" id="KW-0342">GTP-binding</keyword>
<dbReference type="Gene3D" id="3.40.50.300">
    <property type="entry name" value="P-loop containing nucleotide triphosphate hydrolases"/>
    <property type="match status" value="1"/>
</dbReference>
<dbReference type="CDD" id="cd01850">
    <property type="entry name" value="CDC_Septin"/>
    <property type="match status" value="1"/>
</dbReference>
<evidence type="ECO:0000256" key="7">
    <source>
        <dbReference type="RuleBase" id="RU004560"/>
    </source>
</evidence>
<dbReference type="InterPro" id="IPR016491">
    <property type="entry name" value="Septin"/>
</dbReference>
<dbReference type="FunFam" id="3.40.50.300:FF:000162">
    <property type="entry name" value="septin-7 isoform X1"/>
    <property type="match status" value="1"/>
</dbReference>
<keyword evidence="12" id="KW-1185">Reference proteome</keyword>
<keyword evidence="3 7" id="KW-0547">Nucleotide-binding</keyword>
<keyword evidence="6" id="KW-0131">Cell cycle</keyword>
<dbReference type="OrthoDB" id="416553at2759"/>
<evidence type="ECO:0000256" key="8">
    <source>
        <dbReference type="SAM" id="Coils"/>
    </source>
</evidence>
<evidence type="ECO:0000256" key="5">
    <source>
        <dbReference type="ARBA" id="ARBA00023134"/>
    </source>
</evidence>
<dbReference type="GO" id="GO:0005856">
    <property type="term" value="C:cytoskeleton"/>
    <property type="evidence" value="ECO:0007669"/>
    <property type="project" value="UniProtKB-ARBA"/>
</dbReference>
<evidence type="ECO:0000256" key="3">
    <source>
        <dbReference type="ARBA" id="ARBA00022741"/>
    </source>
</evidence>
<feature type="coiled-coil region" evidence="8">
    <location>
        <begin position="371"/>
        <end position="449"/>
    </location>
</feature>
<dbReference type="GO" id="GO:0051301">
    <property type="term" value="P:cell division"/>
    <property type="evidence" value="ECO:0007669"/>
    <property type="project" value="UniProtKB-KW"/>
</dbReference>
<reference evidence="11" key="2">
    <citation type="submission" date="2015-11" db="EMBL/GenBank/DDBJ databases">
        <authorList>
            <person name="Zhang Y."/>
            <person name="Guo Z."/>
        </authorList>
    </citation>
    <scope>NUCLEOTIDE SEQUENCE</scope>
</reference>
<evidence type="ECO:0000313" key="11">
    <source>
        <dbReference type="EMBL" id="CDI98245.1"/>
    </source>
</evidence>
<dbReference type="Proteomes" id="UP000017246">
    <property type="component" value="Unassembled WGS sequence"/>
</dbReference>
<dbReference type="PANTHER" id="PTHR18884">
    <property type="entry name" value="SEPTIN"/>
    <property type="match status" value="1"/>
</dbReference>
<dbReference type="PIRSF" id="PIRSF006698">
    <property type="entry name" value="Septin"/>
    <property type="match status" value="1"/>
</dbReference>
<feature type="compositionally biased region" description="Basic and acidic residues" evidence="9">
    <location>
        <begin position="472"/>
        <end position="482"/>
    </location>
</feature>
<protein>
    <submittedName>
        <fullName evidence="11">Septin 7</fullName>
    </submittedName>
</protein>
<feature type="domain" description="Septin-type G" evidence="10">
    <location>
        <begin position="76"/>
        <end position="355"/>
    </location>
</feature>
<evidence type="ECO:0000256" key="4">
    <source>
        <dbReference type="ARBA" id="ARBA00023054"/>
    </source>
</evidence>
<name>A0A087W172_ECHMU</name>
<dbReference type="OMA" id="TICRREA"/>
<evidence type="ECO:0000259" key="10">
    <source>
        <dbReference type="PROSITE" id="PS51719"/>
    </source>
</evidence>
<dbReference type="Pfam" id="PF00735">
    <property type="entry name" value="Septin"/>
    <property type="match status" value="1"/>
</dbReference>
<dbReference type="InterPro" id="IPR027417">
    <property type="entry name" value="P-loop_NTPase"/>
</dbReference>
<organism evidence="11 12">
    <name type="scientific">Echinococcus multilocularis</name>
    <name type="common">Fox tapeworm</name>
    <dbReference type="NCBI Taxonomy" id="6211"/>
    <lineage>
        <taxon>Eukaryota</taxon>
        <taxon>Metazoa</taxon>
        <taxon>Spiralia</taxon>
        <taxon>Lophotrochozoa</taxon>
        <taxon>Platyhelminthes</taxon>
        <taxon>Cestoda</taxon>
        <taxon>Eucestoda</taxon>
        <taxon>Cyclophyllidea</taxon>
        <taxon>Taeniidae</taxon>
        <taxon>Echinococcus</taxon>
    </lineage>
</organism>
<evidence type="ECO:0000256" key="9">
    <source>
        <dbReference type="SAM" id="MobiDB-lite"/>
    </source>
</evidence>
<feature type="region of interest" description="Disordered" evidence="9">
    <location>
        <begin position="458"/>
        <end position="491"/>
    </location>
</feature>
<dbReference type="STRING" id="6211.A0A087W172"/>
<dbReference type="SUPFAM" id="SSF52540">
    <property type="entry name" value="P-loop containing nucleoside triphosphate hydrolases"/>
    <property type="match status" value="1"/>
</dbReference>
<dbReference type="eggNOG" id="KOG2655">
    <property type="taxonomic scope" value="Eukaryota"/>
</dbReference>
<comment type="subcellular location">
    <subcellularLocation>
        <location evidence="1">Cleavage furrow</location>
    </subcellularLocation>
</comment>
<evidence type="ECO:0000256" key="1">
    <source>
        <dbReference type="ARBA" id="ARBA00004626"/>
    </source>
</evidence>
<proteinExistence type="inferred from homology"/>
<reference evidence="11" key="1">
    <citation type="journal article" date="2013" name="Nature">
        <title>The genomes of four tapeworm species reveal adaptations to parasitism.</title>
        <authorList>
            <person name="Tsai I.J."/>
            <person name="Zarowiecki M."/>
            <person name="Holroyd N."/>
            <person name="Garciarrubio A."/>
            <person name="Sanchez-Flores A."/>
            <person name="Brooks K.L."/>
            <person name="Tracey A."/>
            <person name="Bobes R.J."/>
            <person name="Fragoso G."/>
            <person name="Sciutto E."/>
            <person name="Aslett M."/>
            <person name="Beasley H."/>
            <person name="Bennett H.M."/>
            <person name="Cai J."/>
            <person name="Camicia F."/>
            <person name="Clark R."/>
            <person name="Cucher M."/>
            <person name="De Silva N."/>
            <person name="Day T.A."/>
            <person name="Deplazes P."/>
            <person name="Estrada K."/>
            <person name="Fernandez C."/>
            <person name="Holland P.W."/>
            <person name="Hou J."/>
            <person name="Hu S."/>
            <person name="Huckvale T."/>
            <person name="Hung S.S."/>
            <person name="Kamenetzky L."/>
            <person name="Keane J.A."/>
            <person name="Kiss F."/>
            <person name="Koziol U."/>
            <person name="Lambert O."/>
            <person name="Liu K."/>
            <person name="Luo X."/>
            <person name="Luo Y."/>
            <person name="Macchiaroli N."/>
            <person name="Nichol S."/>
            <person name="Paps J."/>
            <person name="Parkinson J."/>
            <person name="Pouchkina-Stantcheva N."/>
            <person name="Riddiford N."/>
            <person name="Rosenzvit M."/>
            <person name="Salinas G."/>
            <person name="Wasmuth J.D."/>
            <person name="Zamanian M."/>
            <person name="Zheng Y."/>
            <person name="Cai X."/>
            <person name="Soberon X."/>
            <person name="Olson P.D."/>
            <person name="Laclette J.P."/>
            <person name="Brehm K."/>
            <person name="Berriman M."/>
            <person name="Garciarrubio A."/>
            <person name="Bobes R.J."/>
            <person name="Fragoso G."/>
            <person name="Sanchez-Flores A."/>
            <person name="Estrada K."/>
            <person name="Cevallos M.A."/>
            <person name="Morett E."/>
            <person name="Gonzalez V."/>
            <person name="Portillo T."/>
            <person name="Ochoa-Leyva A."/>
            <person name="Jose M.V."/>
            <person name="Sciutto E."/>
            <person name="Landa A."/>
            <person name="Jimenez L."/>
            <person name="Valdes V."/>
            <person name="Carrero J.C."/>
            <person name="Larralde C."/>
            <person name="Morales-Montor J."/>
            <person name="Limon-Lason J."/>
            <person name="Soberon X."/>
            <person name="Laclette J.P."/>
        </authorList>
    </citation>
    <scope>NUCLEOTIDE SEQUENCE [LARGE SCALE GENOMIC DNA]</scope>
</reference>
<comment type="similarity">
    <text evidence="7">Belongs to the TRAFAC class TrmE-Era-EngA-EngB-Septin-like GTPase superfamily. Septin GTPase family.</text>
</comment>
<gene>
    <name evidence="11" type="ORF">EmuJ_000208600</name>
</gene>
<dbReference type="InterPro" id="IPR030379">
    <property type="entry name" value="G_SEPTIN_dom"/>
</dbReference>